<reference evidence="2" key="1">
    <citation type="submission" date="2013-04" db="EMBL/GenBank/DDBJ databases">
        <authorList>
            <person name="Qu J."/>
            <person name="Murali S.C."/>
            <person name="Bandaranaike D."/>
            <person name="Bellair M."/>
            <person name="Blankenburg K."/>
            <person name="Chao H."/>
            <person name="Dinh H."/>
            <person name="Doddapaneni H."/>
            <person name="Downs B."/>
            <person name="Dugan-Rocha S."/>
            <person name="Elkadiri S."/>
            <person name="Gnanaolivu R.D."/>
            <person name="Hernandez B."/>
            <person name="Javaid M."/>
            <person name="Jayaseelan J.C."/>
            <person name="Lee S."/>
            <person name="Li M."/>
            <person name="Ming W."/>
            <person name="Munidasa M."/>
            <person name="Muniz J."/>
            <person name="Nguyen L."/>
            <person name="Ongeri F."/>
            <person name="Osuji N."/>
            <person name="Pu L.-L."/>
            <person name="Puazo M."/>
            <person name="Qu C."/>
            <person name="Quiroz J."/>
            <person name="Raj R."/>
            <person name="Weissenberger G."/>
            <person name="Xin Y."/>
            <person name="Zou X."/>
            <person name="Han Y."/>
            <person name="Richards S."/>
            <person name="Worley K."/>
            <person name="Muzny D."/>
            <person name="Gibbs R."/>
        </authorList>
    </citation>
    <scope>NUCLEOTIDE SEQUENCE</scope>
    <source>
        <strain evidence="2">Sampled in the wild</strain>
    </source>
</reference>
<gene>
    <name evidence="2" type="ORF">J437_LFUL008250</name>
</gene>
<organism evidence="2 3">
    <name type="scientific">Ladona fulva</name>
    <name type="common">Scarce chaser dragonfly</name>
    <name type="synonym">Libellula fulva</name>
    <dbReference type="NCBI Taxonomy" id="123851"/>
    <lineage>
        <taxon>Eukaryota</taxon>
        <taxon>Metazoa</taxon>
        <taxon>Ecdysozoa</taxon>
        <taxon>Arthropoda</taxon>
        <taxon>Hexapoda</taxon>
        <taxon>Insecta</taxon>
        <taxon>Pterygota</taxon>
        <taxon>Palaeoptera</taxon>
        <taxon>Odonata</taxon>
        <taxon>Epiprocta</taxon>
        <taxon>Anisoptera</taxon>
        <taxon>Libelluloidea</taxon>
        <taxon>Libellulidae</taxon>
        <taxon>Ladona</taxon>
    </lineage>
</organism>
<dbReference type="Proteomes" id="UP000792457">
    <property type="component" value="Unassembled WGS sequence"/>
</dbReference>
<dbReference type="PANTHER" id="PTHR38681:SF1">
    <property type="entry name" value="RETROVIRUS-RELATED POL POLYPROTEIN FROM TRANSPOSON 412-LIKE PROTEIN"/>
    <property type="match status" value="1"/>
</dbReference>
<dbReference type="EMBL" id="KZ308452">
    <property type="protein sequence ID" value="KAG8229918.1"/>
    <property type="molecule type" value="Genomic_DNA"/>
</dbReference>
<dbReference type="AlphaFoldDB" id="A0A8K0KCJ2"/>
<accession>A0A8K0KCJ2</accession>
<name>A0A8K0KCJ2_LADFU</name>
<dbReference type="PANTHER" id="PTHR38681">
    <property type="entry name" value="RETROVIRUS-RELATED POL POLYPROTEIN FROM TRANSPOSON 412-LIKE PROTEIN-RELATED"/>
    <property type="match status" value="1"/>
</dbReference>
<proteinExistence type="predicted"/>
<feature type="region of interest" description="Disordered" evidence="1">
    <location>
        <begin position="128"/>
        <end position="156"/>
    </location>
</feature>
<dbReference type="OrthoDB" id="422540at2759"/>
<sequence length="156" mass="17660">MTPPSLTITLTEAIPTFMLFFTGGRGWSPCPPSHHGECKTFVFKDLASCTHVFVRNDEVRRPLQAPYNGPYEVLQWTEKNFLVWLDNRDAHVAIDRLKPAYVATEEAPAEQLPTYFKEALATPLPIPLEEAPAPCRQAPPAVERETRTRSGRRKNE</sequence>
<reference evidence="2" key="2">
    <citation type="submission" date="2017-10" db="EMBL/GenBank/DDBJ databases">
        <title>Ladona fulva Genome sequencing and assembly.</title>
        <authorList>
            <person name="Murali S."/>
            <person name="Richards S."/>
            <person name="Bandaranaike D."/>
            <person name="Bellair M."/>
            <person name="Blankenburg K."/>
            <person name="Chao H."/>
            <person name="Dinh H."/>
            <person name="Doddapaneni H."/>
            <person name="Dugan-Rocha S."/>
            <person name="Elkadiri S."/>
            <person name="Gnanaolivu R."/>
            <person name="Hernandez B."/>
            <person name="Skinner E."/>
            <person name="Javaid M."/>
            <person name="Lee S."/>
            <person name="Li M."/>
            <person name="Ming W."/>
            <person name="Munidasa M."/>
            <person name="Muniz J."/>
            <person name="Nguyen L."/>
            <person name="Hughes D."/>
            <person name="Osuji N."/>
            <person name="Pu L.-L."/>
            <person name="Puazo M."/>
            <person name="Qu C."/>
            <person name="Quiroz J."/>
            <person name="Raj R."/>
            <person name="Weissenberger G."/>
            <person name="Xin Y."/>
            <person name="Zou X."/>
            <person name="Han Y."/>
            <person name="Worley K."/>
            <person name="Muzny D."/>
            <person name="Gibbs R."/>
        </authorList>
    </citation>
    <scope>NUCLEOTIDE SEQUENCE</scope>
    <source>
        <strain evidence="2">Sampled in the wild</strain>
    </source>
</reference>
<keyword evidence="3" id="KW-1185">Reference proteome</keyword>
<evidence type="ECO:0000313" key="3">
    <source>
        <dbReference type="Proteomes" id="UP000792457"/>
    </source>
</evidence>
<evidence type="ECO:0000256" key="1">
    <source>
        <dbReference type="SAM" id="MobiDB-lite"/>
    </source>
</evidence>
<evidence type="ECO:0000313" key="2">
    <source>
        <dbReference type="EMBL" id="KAG8229918.1"/>
    </source>
</evidence>
<comment type="caution">
    <text evidence="2">The sequence shown here is derived from an EMBL/GenBank/DDBJ whole genome shotgun (WGS) entry which is preliminary data.</text>
</comment>
<protein>
    <submittedName>
        <fullName evidence="2">Uncharacterized protein</fullName>
    </submittedName>
</protein>
<feature type="compositionally biased region" description="Basic and acidic residues" evidence="1">
    <location>
        <begin position="142"/>
        <end position="156"/>
    </location>
</feature>